<feature type="compositionally biased region" description="Acidic residues" evidence="8">
    <location>
        <begin position="181"/>
        <end position="192"/>
    </location>
</feature>
<name>A0A7N4P7L4_SARHA</name>
<evidence type="ECO:0000259" key="9">
    <source>
        <dbReference type="PROSITE" id="PS50832"/>
    </source>
</evidence>
<dbReference type="GO" id="GO:0005829">
    <property type="term" value="C:cytosol"/>
    <property type="evidence" value="ECO:0007669"/>
    <property type="project" value="Ensembl"/>
</dbReference>
<reference evidence="10" key="2">
    <citation type="submission" date="2025-08" db="UniProtKB">
        <authorList>
            <consortium name="Ensembl"/>
        </authorList>
    </citation>
    <scope>IDENTIFICATION</scope>
</reference>
<evidence type="ECO:0000256" key="8">
    <source>
        <dbReference type="SAM" id="MobiDB-lite"/>
    </source>
</evidence>
<comment type="function">
    <text evidence="5">Plays a role into cellular response to oxidative stress. Decreases cell proliferation.</text>
</comment>
<feature type="compositionally biased region" description="Polar residues" evidence="8">
    <location>
        <begin position="194"/>
        <end position="203"/>
    </location>
</feature>
<feature type="compositionally biased region" description="Acidic residues" evidence="8">
    <location>
        <begin position="204"/>
        <end position="213"/>
    </location>
</feature>
<evidence type="ECO:0000256" key="4">
    <source>
        <dbReference type="ARBA" id="ARBA00022884"/>
    </source>
</evidence>
<dbReference type="Ensembl" id="ENSSHAT00000053062.1">
    <property type="protein sequence ID" value="ENSSHAP00000033449.1"/>
    <property type="gene ID" value="ENSSHAG00000030559.1"/>
</dbReference>
<dbReference type="InterPro" id="IPR001253">
    <property type="entry name" value="TIF_eIF-1A"/>
</dbReference>
<organism evidence="10 11">
    <name type="scientific">Sarcophilus harrisii</name>
    <name type="common">Tasmanian devil</name>
    <name type="synonym">Sarcophilus laniarius</name>
    <dbReference type="NCBI Taxonomy" id="9305"/>
    <lineage>
        <taxon>Eukaryota</taxon>
        <taxon>Metazoa</taxon>
        <taxon>Chordata</taxon>
        <taxon>Craniata</taxon>
        <taxon>Vertebrata</taxon>
        <taxon>Euteleostomi</taxon>
        <taxon>Mammalia</taxon>
        <taxon>Metatheria</taxon>
        <taxon>Dasyuromorphia</taxon>
        <taxon>Dasyuridae</taxon>
        <taxon>Sarcophilus</taxon>
    </lineage>
</organism>
<dbReference type="GeneTree" id="ENSGT00390000011180"/>
<dbReference type="SMART" id="SM00652">
    <property type="entry name" value="eIF1a"/>
    <property type="match status" value="1"/>
</dbReference>
<comment type="subunit">
    <text evidence="2">Interacts with GAPDH and STAT1.</text>
</comment>
<dbReference type="AlphaFoldDB" id="A0A7N4P7L4"/>
<dbReference type="InterPro" id="IPR012340">
    <property type="entry name" value="NA-bd_OB-fold"/>
</dbReference>
<gene>
    <name evidence="10" type="primary">EIF1AD</name>
</gene>
<dbReference type="InterPro" id="IPR039294">
    <property type="entry name" value="EIF1AD"/>
</dbReference>
<accession>A0A7N4P7L4</accession>
<dbReference type="Pfam" id="PF01176">
    <property type="entry name" value="eIF-1a"/>
    <property type="match status" value="1"/>
</dbReference>
<dbReference type="PROSITE" id="PS50832">
    <property type="entry name" value="S1_IF1_TYPE"/>
    <property type="match status" value="1"/>
</dbReference>
<dbReference type="Gene3D" id="1.10.1200.180">
    <property type="match status" value="1"/>
</dbReference>
<evidence type="ECO:0000256" key="6">
    <source>
        <dbReference type="ARBA" id="ARBA00031998"/>
    </source>
</evidence>
<dbReference type="GO" id="GO:0003743">
    <property type="term" value="F:translation initiation factor activity"/>
    <property type="evidence" value="ECO:0007669"/>
    <property type="project" value="UniProtKB-UniRule"/>
</dbReference>
<evidence type="ECO:0000256" key="3">
    <source>
        <dbReference type="ARBA" id="ARBA00020989"/>
    </source>
</evidence>
<keyword evidence="7" id="KW-0648">Protein biosynthesis</keyword>
<dbReference type="Gene3D" id="2.40.50.140">
    <property type="entry name" value="Nucleic acid-binding proteins"/>
    <property type="match status" value="1"/>
</dbReference>
<dbReference type="Proteomes" id="UP000007648">
    <property type="component" value="Unassembled WGS sequence"/>
</dbReference>
<dbReference type="CDD" id="cd05792">
    <property type="entry name" value="S1_eIF1AD_like"/>
    <property type="match status" value="1"/>
</dbReference>
<dbReference type="PANTHER" id="PTHR21641">
    <property type="entry name" value="TRANSLATION INITIATION FACTOR-RELATED"/>
    <property type="match status" value="1"/>
</dbReference>
<reference evidence="10 11" key="1">
    <citation type="journal article" date="2011" name="Proc. Natl. Acad. Sci. U.S.A.">
        <title>Genetic diversity and population structure of the endangered marsupial Sarcophilus harrisii (Tasmanian devil).</title>
        <authorList>
            <person name="Miller W."/>
            <person name="Hayes V.M."/>
            <person name="Ratan A."/>
            <person name="Petersen D.C."/>
            <person name="Wittekindt N.E."/>
            <person name="Miller J."/>
            <person name="Walenz B."/>
            <person name="Knight J."/>
            <person name="Qi J."/>
            <person name="Zhao F."/>
            <person name="Wang Q."/>
            <person name="Bedoya-Reina O.C."/>
            <person name="Katiyar N."/>
            <person name="Tomsho L.P."/>
            <person name="Kasson L.M."/>
            <person name="Hardie R.A."/>
            <person name="Woodbridge P."/>
            <person name="Tindall E.A."/>
            <person name="Bertelsen M.F."/>
            <person name="Dixon D."/>
            <person name="Pyecroft S."/>
            <person name="Helgen K.M."/>
            <person name="Lesk A.M."/>
            <person name="Pringle T.H."/>
            <person name="Patterson N."/>
            <person name="Zhang Y."/>
            <person name="Kreiss A."/>
            <person name="Woods G.M."/>
            <person name="Jones M.E."/>
            <person name="Schuster S.C."/>
        </authorList>
    </citation>
    <scope>NUCLEOTIDE SEQUENCE [LARGE SCALE GENOMIC DNA]</scope>
</reference>
<reference evidence="10" key="3">
    <citation type="submission" date="2025-09" db="UniProtKB">
        <authorList>
            <consortium name="Ensembl"/>
        </authorList>
    </citation>
    <scope>IDENTIFICATION</scope>
</reference>
<dbReference type="InParanoid" id="A0A7N4P7L4"/>
<comment type="similarity">
    <text evidence="1">Belongs to the EIF1AD family.</text>
</comment>
<evidence type="ECO:0000256" key="5">
    <source>
        <dbReference type="ARBA" id="ARBA00025398"/>
    </source>
</evidence>
<dbReference type="InterPro" id="IPR006196">
    <property type="entry name" value="RNA-binding_domain_S1_IF1"/>
</dbReference>
<evidence type="ECO:0000313" key="11">
    <source>
        <dbReference type="Proteomes" id="UP000007648"/>
    </source>
</evidence>
<dbReference type="GO" id="GO:0003723">
    <property type="term" value="F:RNA binding"/>
    <property type="evidence" value="ECO:0007669"/>
    <property type="project" value="UniProtKB-KW"/>
</dbReference>
<dbReference type="FunCoup" id="A0A7N4P7L4">
    <property type="interactions" value="4023"/>
</dbReference>
<evidence type="ECO:0000256" key="1">
    <source>
        <dbReference type="ARBA" id="ARBA00007340"/>
    </source>
</evidence>
<protein>
    <recommendedName>
        <fullName evidence="3">Probable RNA-binding protein EIF1AD</fullName>
    </recommendedName>
    <alternativeName>
        <fullName evidence="6">Eukaryotic translation initiation factor 1A domain-containing protein</fullName>
    </alternativeName>
</protein>
<dbReference type="PANTHER" id="PTHR21641:SF0">
    <property type="entry name" value="RNA-BINDING PROTEIN EIF1AD-RELATED"/>
    <property type="match status" value="1"/>
</dbReference>
<dbReference type="SUPFAM" id="SSF50249">
    <property type="entry name" value="Nucleic acid-binding proteins"/>
    <property type="match status" value="1"/>
</dbReference>
<evidence type="ECO:0000256" key="7">
    <source>
        <dbReference type="PROSITE-ProRule" id="PRU00181"/>
    </source>
</evidence>
<keyword evidence="4" id="KW-0694">RNA-binding</keyword>
<feature type="domain" description="S1-like" evidence="9">
    <location>
        <begin position="78"/>
        <end position="139"/>
    </location>
</feature>
<proteinExistence type="inferred from homology"/>
<dbReference type="GO" id="GO:0005654">
    <property type="term" value="C:nucleoplasm"/>
    <property type="evidence" value="ECO:0007669"/>
    <property type="project" value="Ensembl"/>
</dbReference>
<evidence type="ECO:0000256" key="2">
    <source>
        <dbReference type="ARBA" id="ARBA00011663"/>
    </source>
</evidence>
<evidence type="ECO:0000313" key="10">
    <source>
        <dbReference type="Ensembl" id="ENSSHAP00000033449.1"/>
    </source>
</evidence>
<keyword evidence="11" id="KW-1185">Reference proteome</keyword>
<feature type="region of interest" description="Disordered" evidence="8">
    <location>
        <begin position="158"/>
        <end position="213"/>
    </location>
</feature>
<keyword evidence="7" id="KW-0396">Initiation factor</keyword>
<sequence>MSQATKRKHVVQEVLGEHMVPSDQQQIVRVSPPPPSVTPPSLLLGHWGGGCTRATVPSPPPLPPGPVHPHPRLSSITGQVLGTPGNNLHEVETAQGQRFLVSMPSKYRKNIWIKRGDFLIVDPIEEGEKVKAEISFVLCKDHVRSLQKEGLWPEAFSEVAEKQSNSRNRPPQPELPGETQSSEDDSSEDDSDLFVNTNRVQYQESEEESEEEA</sequence>